<organism evidence="1 2">
    <name type="scientific">Zosterops borbonicus</name>
    <dbReference type="NCBI Taxonomy" id="364589"/>
    <lineage>
        <taxon>Eukaryota</taxon>
        <taxon>Metazoa</taxon>
        <taxon>Chordata</taxon>
        <taxon>Craniata</taxon>
        <taxon>Vertebrata</taxon>
        <taxon>Euteleostomi</taxon>
        <taxon>Archelosauria</taxon>
        <taxon>Archosauria</taxon>
        <taxon>Dinosauria</taxon>
        <taxon>Saurischia</taxon>
        <taxon>Theropoda</taxon>
        <taxon>Coelurosauria</taxon>
        <taxon>Aves</taxon>
        <taxon>Neognathae</taxon>
        <taxon>Neoaves</taxon>
        <taxon>Telluraves</taxon>
        <taxon>Australaves</taxon>
        <taxon>Passeriformes</taxon>
        <taxon>Sylvioidea</taxon>
        <taxon>Zosteropidae</taxon>
        <taxon>Zosterops</taxon>
    </lineage>
</organism>
<dbReference type="OrthoDB" id="9398474at2759"/>
<dbReference type="Proteomes" id="UP000796761">
    <property type="component" value="Unassembled WGS sequence"/>
</dbReference>
<evidence type="ECO:0000313" key="1">
    <source>
        <dbReference type="EMBL" id="TRZ11338.1"/>
    </source>
</evidence>
<dbReference type="SUPFAM" id="SSF47943">
    <property type="entry name" value="Retrovirus capsid protein, N-terminal core domain"/>
    <property type="match status" value="1"/>
</dbReference>
<dbReference type="Gene3D" id="1.10.375.10">
    <property type="entry name" value="Human Immunodeficiency Virus Type 1 Capsid Protein"/>
    <property type="match status" value="1"/>
</dbReference>
<name>A0A8K1G430_9PASS</name>
<proteinExistence type="predicted"/>
<dbReference type="GO" id="GO:0016032">
    <property type="term" value="P:viral process"/>
    <property type="evidence" value="ECO:0007669"/>
    <property type="project" value="InterPro"/>
</dbReference>
<dbReference type="EMBL" id="SWJQ01000727">
    <property type="protein sequence ID" value="TRZ11338.1"/>
    <property type="molecule type" value="Genomic_DNA"/>
</dbReference>
<gene>
    <name evidence="1" type="ORF">HGM15179_015768</name>
</gene>
<accession>A0A8K1G430</accession>
<protein>
    <submittedName>
        <fullName evidence="1">Uncharacterized protein</fullName>
    </submittedName>
</protein>
<keyword evidence="2" id="KW-1185">Reference proteome</keyword>
<dbReference type="InterPro" id="IPR008919">
    <property type="entry name" value="Retrov_capsid_N"/>
</dbReference>
<sequence>MRRNPRLIDEMYQKLRGGSWNSRMSRKGRRCQGCSIAKRFSSAEEAAAVGQGQPSSNRARDAMIDLWDKVAKYGLGSSEVMQMIRVMNTDILAPYDIRHLAQVLFQPVQLEVFESIWNQFAIKVIAQNSQLILQDPRCVAGVDVFTGVGKYTDPDVQAGHHQLVLE</sequence>
<evidence type="ECO:0000313" key="2">
    <source>
        <dbReference type="Proteomes" id="UP000796761"/>
    </source>
</evidence>
<dbReference type="AlphaFoldDB" id="A0A8K1G430"/>
<comment type="caution">
    <text evidence="1">The sequence shown here is derived from an EMBL/GenBank/DDBJ whole genome shotgun (WGS) entry which is preliminary data.</text>
</comment>
<reference evidence="1" key="1">
    <citation type="submission" date="2019-04" db="EMBL/GenBank/DDBJ databases">
        <title>Genome assembly of Zosterops borbonicus 15179.</title>
        <authorList>
            <person name="Leroy T."/>
            <person name="Anselmetti Y."/>
            <person name="Tilak M.-K."/>
            <person name="Nabholz B."/>
        </authorList>
    </citation>
    <scope>NUCLEOTIDE SEQUENCE</scope>
    <source>
        <strain evidence="1">HGM_15179</strain>
        <tissue evidence="1">Muscle</tissue>
    </source>
</reference>
<dbReference type="Pfam" id="PF00607">
    <property type="entry name" value="Gag_p24"/>
    <property type="match status" value="1"/>
</dbReference>